<sequence>MKTISRERRNPMHIDIYSLEQQGVGQFDGGNIVEQKPIGFSGEGSVVKRVGPLFYWAWMHAKNGGTIPKHPHQAFEIMTYLVQGKAKHRDSLGTESVVGTGGAQVMQAGSGLYHEEALIGPDMEGFQIWFEPHLNKALRRNPTYKQYEEDEFPVTSDAGYQVKMVIGEGFPVQVETDVKFWDVTVKPGAVYPHLLPAGRSLATLVIRGGGAWKSQEDHQANSYRFQPKDFVLLRTESEVAGVFQAEPDHEVRLIMIEVPSQTPYPLYRKER</sequence>
<dbReference type="InterPro" id="IPR012093">
    <property type="entry name" value="Pirin"/>
</dbReference>
<evidence type="ECO:0000256" key="2">
    <source>
        <dbReference type="RuleBase" id="RU003457"/>
    </source>
</evidence>
<dbReference type="Pfam" id="PF02678">
    <property type="entry name" value="Pirin"/>
    <property type="match status" value="1"/>
</dbReference>
<dbReference type="InterPro" id="IPR003829">
    <property type="entry name" value="Pirin_N_dom"/>
</dbReference>
<evidence type="ECO:0000313" key="4">
    <source>
        <dbReference type="EMBL" id="MFC4075459.1"/>
    </source>
</evidence>
<comment type="similarity">
    <text evidence="1 2">Belongs to the pirin family.</text>
</comment>
<name>A0ABV8JDR3_9BACL</name>
<organism evidence="4 5">
    <name type="scientific">Salinithrix halophila</name>
    <dbReference type="NCBI Taxonomy" id="1485204"/>
    <lineage>
        <taxon>Bacteria</taxon>
        <taxon>Bacillati</taxon>
        <taxon>Bacillota</taxon>
        <taxon>Bacilli</taxon>
        <taxon>Bacillales</taxon>
        <taxon>Thermoactinomycetaceae</taxon>
        <taxon>Salinithrix</taxon>
    </lineage>
</organism>
<feature type="domain" description="Pirin N-terminal" evidence="3">
    <location>
        <begin position="64"/>
        <end position="129"/>
    </location>
</feature>
<gene>
    <name evidence="4" type="ORF">ACFOUO_01385</name>
</gene>
<dbReference type="InterPro" id="IPR014710">
    <property type="entry name" value="RmlC-like_jellyroll"/>
</dbReference>
<dbReference type="EMBL" id="JBHSAP010000004">
    <property type="protein sequence ID" value="MFC4075459.1"/>
    <property type="molecule type" value="Genomic_DNA"/>
</dbReference>
<reference evidence="5" key="1">
    <citation type="journal article" date="2019" name="Int. J. Syst. Evol. Microbiol.">
        <title>The Global Catalogue of Microorganisms (GCM) 10K type strain sequencing project: providing services to taxonomists for standard genome sequencing and annotation.</title>
        <authorList>
            <consortium name="The Broad Institute Genomics Platform"/>
            <consortium name="The Broad Institute Genome Sequencing Center for Infectious Disease"/>
            <person name="Wu L."/>
            <person name="Ma J."/>
        </authorList>
    </citation>
    <scope>NUCLEOTIDE SEQUENCE [LARGE SCALE GENOMIC DNA]</scope>
    <source>
        <strain evidence="5">IBRC-M 10813</strain>
    </source>
</reference>
<proteinExistence type="inferred from homology"/>
<accession>A0ABV8JDR3</accession>
<dbReference type="RefSeq" id="WP_380701393.1">
    <property type="nucleotide sequence ID" value="NZ_JBHSAP010000004.1"/>
</dbReference>
<dbReference type="Proteomes" id="UP001595843">
    <property type="component" value="Unassembled WGS sequence"/>
</dbReference>
<evidence type="ECO:0000256" key="1">
    <source>
        <dbReference type="ARBA" id="ARBA00008416"/>
    </source>
</evidence>
<keyword evidence="5" id="KW-1185">Reference proteome</keyword>
<protein>
    <submittedName>
        <fullName evidence="4">Pirin family protein</fullName>
    </submittedName>
</protein>
<evidence type="ECO:0000259" key="3">
    <source>
        <dbReference type="Pfam" id="PF02678"/>
    </source>
</evidence>
<evidence type="ECO:0000313" key="5">
    <source>
        <dbReference type="Proteomes" id="UP001595843"/>
    </source>
</evidence>
<comment type="caution">
    <text evidence="4">The sequence shown here is derived from an EMBL/GenBank/DDBJ whole genome shotgun (WGS) entry which is preliminary data.</text>
</comment>
<dbReference type="SUPFAM" id="SSF51182">
    <property type="entry name" value="RmlC-like cupins"/>
    <property type="match status" value="1"/>
</dbReference>
<dbReference type="Gene3D" id="2.60.120.10">
    <property type="entry name" value="Jelly Rolls"/>
    <property type="match status" value="1"/>
</dbReference>
<dbReference type="PANTHER" id="PTHR13903:SF8">
    <property type="entry name" value="PIRIN"/>
    <property type="match status" value="1"/>
</dbReference>
<dbReference type="PANTHER" id="PTHR13903">
    <property type="entry name" value="PIRIN-RELATED"/>
    <property type="match status" value="1"/>
</dbReference>
<dbReference type="InterPro" id="IPR011051">
    <property type="entry name" value="RmlC_Cupin_sf"/>
</dbReference>